<accession>A0A812W2I5</accession>
<protein>
    <submittedName>
        <fullName evidence="2">Uncharacterized protein</fullName>
    </submittedName>
</protein>
<evidence type="ECO:0000256" key="1">
    <source>
        <dbReference type="SAM" id="MobiDB-lite"/>
    </source>
</evidence>
<dbReference type="EMBL" id="CAJNIZ010043251">
    <property type="protein sequence ID" value="CAE7655521.1"/>
    <property type="molecule type" value="Genomic_DNA"/>
</dbReference>
<name>A0A812W2I5_SYMPI</name>
<gene>
    <name evidence="2" type="ORF">SPIL2461_LOCUS17605</name>
</gene>
<keyword evidence="3" id="KW-1185">Reference proteome</keyword>
<reference evidence="2" key="1">
    <citation type="submission" date="2021-02" db="EMBL/GenBank/DDBJ databases">
        <authorList>
            <person name="Dougan E. K."/>
            <person name="Rhodes N."/>
            <person name="Thang M."/>
            <person name="Chan C."/>
        </authorList>
    </citation>
    <scope>NUCLEOTIDE SEQUENCE</scope>
</reference>
<organism evidence="2 3">
    <name type="scientific">Symbiodinium pilosum</name>
    <name type="common">Dinoflagellate</name>
    <dbReference type="NCBI Taxonomy" id="2952"/>
    <lineage>
        <taxon>Eukaryota</taxon>
        <taxon>Sar</taxon>
        <taxon>Alveolata</taxon>
        <taxon>Dinophyceae</taxon>
        <taxon>Suessiales</taxon>
        <taxon>Symbiodiniaceae</taxon>
        <taxon>Symbiodinium</taxon>
    </lineage>
</organism>
<sequence>MAASKAPGARGVRAVLFLVWLCLGWFSRICCTFSTGISWKRRQGIFQLGLASGFLDMKDAKASRLVKDRGELVIDPQTGQCVLPPCQKVCKKECLAIVGIVNDKNIAYCERRCEDDCAAGDGFGSTESYSEDNELIARDAEKSPGERFAEWGVEMNAQMLDSFMKMPGAKPGLQPDSLSAMGDDLPQAAKTDSKPIFDARDLFRKK</sequence>
<feature type="region of interest" description="Disordered" evidence="1">
    <location>
        <begin position="167"/>
        <end position="193"/>
    </location>
</feature>
<evidence type="ECO:0000313" key="2">
    <source>
        <dbReference type="EMBL" id="CAE7655521.1"/>
    </source>
</evidence>
<evidence type="ECO:0000313" key="3">
    <source>
        <dbReference type="Proteomes" id="UP000649617"/>
    </source>
</evidence>
<proteinExistence type="predicted"/>
<dbReference type="Proteomes" id="UP000649617">
    <property type="component" value="Unassembled WGS sequence"/>
</dbReference>
<comment type="caution">
    <text evidence="2">The sequence shown here is derived from an EMBL/GenBank/DDBJ whole genome shotgun (WGS) entry which is preliminary data.</text>
</comment>
<dbReference type="AlphaFoldDB" id="A0A812W2I5"/>
<dbReference type="OrthoDB" id="418464at2759"/>